<dbReference type="AlphaFoldDB" id="A0A9W7E309"/>
<protein>
    <submittedName>
        <fullName evidence="2">Uncharacterized protein</fullName>
    </submittedName>
</protein>
<comment type="caution">
    <text evidence="2">The sequence shown here is derived from an EMBL/GenBank/DDBJ whole genome shotgun (WGS) entry which is preliminary data.</text>
</comment>
<feature type="chain" id="PRO_5040968978" evidence="1">
    <location>
        <begin position="17"/>
        <end position="267"/>
    </location>
</feature>
<keyword evidence="1" id="KW-0732">Signal</keyword>
<reference evidence="3" key="1">
    <citation type="journal article" date="2023" name="Commun. Biol.">
        <title>Genome analysis of Parmales, the sister group of diatoms, reveals the evolutionary specialization of diatoms from phago-mixotrophs to photoautotrophs.</title>
        <authorList>
            <person name="Ban H."/>
            <person name="Sato S."/>
            <person name="Yoshikawa S."/>
            <person name="Yamada K."/>
            <person name="Nakamura Y."/>
            <person name="Ichinomiya M."/>
            <person name="Sato N."/>
            <person name="Blanc-Mathieu R."/>
            <person name="Endo H."/>
            <person name="Kuwata A."/>
            <person name="Ogata H."/>
        </authorList>
    </citation>
    <scope>NUCLEOTIDE SEQUENCE [LARGE SCALE GENOMIC DNA]</scope>
</reference>
<evidence type="ECO:0000256" key="1">
    <source>
        <dbReference type="SAM" id="SignalP"/>
    </source>
</evidence>
<accession>A0A9W7E309</accession>
<feature type="signal peptide" evidence="1">
    <location>
        <begin position="1"/>
        <end position="16"/>
    </location>
</feature>
<evidence type="ECO:0000313" key="2">
    <source>
        <dbReference type="EMBL" id="GMH64322.1"/>
    </source>
</evidence>
<organism evidence="2 3">
    <name type="scientific">Triparma laevis f. inornata</name>
    <dbReference type="NCBI Taxonomy" id="1714386"/>
    <lineage>
        <taxon>Eukaryota</taxon>
        <taxon>Sar</taxon>
        <taxon>Stramenopiles</taxon>
        <taxon>Ochrophyta</taxon>
        <taxon>Bolidophyceae</taxon>
        <taxon>Parmales</taxon>
        <taxon>Triparmaceae</taxon>
        <taxon>Triparma</taxon>
    </lineage>
</organism>
<gene>
    <name evidence="2" type="ORF">TL16_g03935</name>
</gene>
<dbReference type="EMBL" id="BLQM01000106">
    <property type="protein sequence ID" value="GMH64322.1"/>
    <property type="molecule type" value="Genomic_DNA"/>
</dbReference>
<evidence type="ECO:0000313" key="3">
    <source>
        <dbReference type="Proteomes" id="UP001162640"/>
    </source>
</evidence>
<proteinExistence type="predicted"/>
<dbReference type="Proteomes" id="UP001162640">
    <property type="component" value="Unassembled WGS sequence"/>
</dbReference>
<sequence length="267" mass="29393">MVRTFVMLLLFPLCLSFPKVGFGKFSMLSYEQLRDTQPAYAEWVLETRFRKGSAGTTLKDWLRAERGRRKGGASKAPLIANVVGSSSDKPKKFGYSTWKDVWLASTGRSWPRLCAYSDCKNIPNLGGHVYMKGERQMPFIVPICKSCNLSPSRDYNKGYSAPTRHVAVALPAPTGDMVDGKGYFSKRKTRKDMQAGGAGPCRLHKGKAKRAVGKAVKRGGGGTKPTMKTTRTKKGNKIVTREFGRLADGTPITVTTTDYVSPHDDDS</sequence>
<name>A0A9W7E309_9STRA</name>